<proteinExistence type="predicted"/>
<dbReference type="AlphaFoldDB" id="A0A9R1VBA7"/>
<evidence type="ECO:0000313" key="2">
    <source>
        <dbReference type="Proteomes" id="UP000235145"/>
    </source>
</evidence>
<dbReference type="Proteomes" id="UP000235145">
    <property type="component" value="Unassembled WGS sequence"/>
</dbReference>
<accession>A0A9R1VBA7</accession>
<reference evidence="1 2" key="1">
    <citation type="journal article" date="2017" name="Nat. Commun.">
        <title>Genome assembly with in vitro proximity ligation data and whole-genome triplication in lettuce.</title>
        <authorList>
            <person name="Reyes-Chin-Wo S."/>
            <person name="Wang Z."/>
            <person name="Yang X."/>
            <person name="Kozik A."/>
            <person name="Arikit S."/>
            <person name="Song C."/>
            <person name="Xia L."/>
            <person name="Froenicke L."/>
            <person name="Lavelle D.O."/>
            <person name="Truco M.J."/>
            <person name="Xia R."/>
            <person name="Zhu S."/>
            <person name="Xu C."/>
            <person name="Xu H."/>
            <person name="Xu X."/>
            <person name="Cox K."/>
            <person name="Korf I."/>
            <person name="Meyers B.C."/>
            <person name="Michelmore R.W."/>
        </authorList>
    </citation>
    <scope>NUCLEOTIDE SEQUENCE [LARGE SCALE GENOMIC DNA]</scope>
    <source>
        <strain evidence="2">cv. Salinas</strain>
        <tissue evidence="1">Seedlings</tissue>
    </source>
</reference>
<organism evidence="1 2">
    <name type="scientific">Lactuca sativa</name>
    <name type="common">Garden lettuce</name>
    <dbReference type="NCBI Taxonomy" id="4236"/>
    <lineage>
        <taxon>Eukaryota</taxon>
        <taxon>Viridiplantae</taxon>
        <taxon>Streptophyta</taxon>
        <taxon>Embryophyta</taxon>
        <taxon>Tracheophyta</taxon>
        <taxon>Spermatophyta</taxon>
        <taxon>Magnoliopsida</taxon>
        <taxon>eudicotyledons</taxon>
        <taxon>Gunneridae</taxon>
        <taxon>Pentapetalae</taxon>
        <taxon>asterids</taxon>
        <taxon>campanulids</taxon>
        <taxon>Asterales</taxon>
        <taxon>Asteraceae</taxon>
        <taxon>Cichorioideae</taxon>
        <taxon>Cichorieae</taxon>
        <taxon>Lactucinae</taxon>
        <taxon>Lactuca</taxon>
    </lineage>
</organism>
<evidence type="ECO:0000313" key="1">
    <source>
        <dbReference type="EMBL" id="KAJ0202244.1"/>
    </source>
</evidence>
<sequence>MACKISGTILNHLITCIRTLFDHIYFLGRLTIILTSYAEMFVRWQATMIPPEISSLFSYDIYRVFDFKRTCVVDLNRYTCSCGNVTSVYLLNK</sequence>
<keyword evidence="2" id="KW-1185">Reference proteome</keyword>
<comment type="caution">
    <text evidence="1">The sequence shown here is derived from an EMBL/GenBank/DDBJ whole genome shotgun (WGS) entry which is preliminary data.</text>
</comment>
<dbReference type="EMBL" id="NBSK02000006">
    <property type="protein sequence ID" value="KAJ0202244.1"/>
    <property type="molecule type" value="Genomic_DNA"/>
</dbReference>
<gene>
    <name evidence="1" type="ORF">LSAT_V11C600312540</name>
</gene>
<protein>
    <submittedName>
        <fullName evidence="1">Uncharacterized protein</fullName>
    </submittedName>
</protein>
<name>A0A9R1VBA7_LACSA</name>